<dbReference type="RefSeq" id="WP_088996675.1">
    <property type="nucleotide sequence ID" value="NZ_LT607750.1"/>
</dbReference>
<feature type="transmembrane region" description="Helical" evidence="1">
    <location>
        <begin position="98"/>
        <end position="119"/>
    </location>
</feature>
<evidence type="ECO:0000313" key="2">
    <source>
        <dbReference type="EMBL" id="SCG79215.1"/>
    </source>
</evidence>
<evidence type="ECO:0000313" key="3">
    <source>
        <dbReference type="Proteomes" id="UP000198217"/>
    </source>
</evidence>
<sequence>MTIATGVAFAAFGVVGQLAADLFTALLAVAFLMLAGFTAAGVNGARVASWACGPFLVCCAAVGILRTPRPLSFIYSPDDLDRIGELARERMPDWLEPLLVLLSAGVPLALLVALLLLALPPANAFFRRPVSVGPGWHVQAGDWVPGPPARS</sequence>
<proteinExistence type="predicted"/>
<dbReference type="Proteomes" id="UP000198217">
    <property type="component" value="Chromosome I"/>
</dbReference>
<accession>A0A1C5K8U4</accession>
<name>A0A1C5K8U4_9ACTN</name>
<gene>
    <name evidence="2" type="ORF">GA0070609_5820</name>
</gene>
<keyword evidence="1" id="KW-1133">Transmembrane helix</keyword>
<feature type="transmembrane region" description="Helical" evidence="1">
    <location>
        <begin position="6"/>
        <end position="35"/>
    </location>
</feature>
<dbReference type="AlphaFoldDB" id="A0A1C5K8U4"/>
<protein>
    <submittedName>
        <fullName evidence="2">Uncharacterized protein</fullName>
    </submittedName>
</protein>
<evidence type="ECO:0000256" key="1">
    <source>
        <dbReference type="SAM" id="Phobius"/>
    </source>
</evidence>
<organism evidence="2 3">
    <name type="scientific">Micromonospora echinaurantiaca</name>
    <dbReference type="NCBI Taxonomy" id="47857"/>
    <lineage>
        <taxon>Bacteria</taxon>
        <taxon>Bacillati</taxon>
        <taxon>Actinomycetota</taxon>
        <taxon>Actinomycetes</taxon>
        <taxon>Micromonosporales</taxon>
        <taxon>Micromonosporaceae</taxon>
        <taxon>Micromonospora</taxon>
    </lineage>
</organism>
<keyword evidence="1" id="KW-0472">Membrane</keyword>
<reference evidence="2 3" key="1">
    <citation type="submission" date="2016-06" db="EMBL/GenBank/DDBJ databases">
        <authorList>
            <person name="Kjaerup R.B."/>
            <person name="Dalgaard T.S."/>
            <person name="Juul-Madsen H.R."/>
        </authorList>
    </citation>
    <scope>NUCLEOTIDE SEQUENCE [LARGE SCALE GENOMIC DNA]</scope>
    <source>
        <strain evidence="2 3">DSM 43904</strain>
    </source>
</reference>
<keyword evidence="3" id="KW-1185">Reference proteome</keyword>
<keyword evidence="1" id="KW-0812">Transmembrane</keyword>
<dbReference type="EMBL" id="LT607750">
    <property type="protein sequence ID" value="SCG79215.1"/>
    <property type="molecule type" value="Genomic_DNA"/>
</dbReference>
<feature type="transmembrane region" description="Helical" evidence="1">
    <location>
        <begin position="47"/>
        <end position="65"/>
    </location>
</feature>